<evidence type="ECO:0000313" key="1">
    <source>
        <dbReference type="EMBL" id="MDR6753825.1"/>
    </source>
</evidence>
<protein>
    <submittedName>
        <fullName evidence="1">Uncharacterized protein</fullName>
    </submittedName>
</protein>
<dbReference type="Proteomes" id="UP001252370">
    <property type="component" value="Unassembled WGS sequence"/>
</dbReference>
<gene>
    <name evidence="1" type="ORF">J2Y01_004350</name>
</gene>
<keyword evidence="2" id="KW-1185">Reference proteome</keyword>
<accession>A0ACC6KMU7</accession>
<organism evidence="1 2">
    <name type="scientific">Deinococcus soli</name>
    <name type="common">ex Cha et al. 2016</name>
    <dbReference type="NCBI Taxonomy" id="1309411"/>
    <lineage>
        <taxon>Bacteria</taxon>
        <taxon>Thermotogati</taxon>
        <taxon>Deinococcota</taxon>
        <taxon>Deinococci</taxon>
        <taxon>Deinococcales</taxon>
        <taxon>Deinococcaceae</taxon>
        <taxon>Deinococcus</taxon>
    </lineage>
</organism>
<proteinExistence type="predicted"/>
<evidence type="ECO:0000313" key="2">
    <source>
        <dbReference type="Proteomes" id="UP001252370"/>
    </source>
</evidence>
<comment type="caution">
    <text evidence="1">The sequence shown here is derived from an EMBL/GenBank/DDBJ whole genome shotgun (WGS) entry which is preliminary data.</text>
</comment>
<name>A0ACC6KMU7_9DEIO</name>
<sequence length="109" mass="12451">MTLADTDFKFATDALVAAIIEHTRCVRREAERQEILKVRETEVIGDVTGANEAQRKANLRAALANEHQDLYAAEQETRLARRDLDIAQARLDCLRYQLRLIENAGWGRE</sequence>
<dbReference type="EMBL" id="JAVDTP010000018">
    <property type="protein sequence ID" value="MDR6753825.1"/>
    <property type="molecule type" value="Genomic_DNA"/>
</dbReference>
<reference evidence="1" key="1">
    <citation type="submission" date="2023-07" db="EMBL/GenBank/DDBJ databases">
        <title>Sorghum-associated microbial communities from plants grown in Nebraska, USA.</title>
        <authorList>
            <person name="Schachtman D."/>
        </authorList>
    </citation>
    <scope>NUCLEOTIDE SEQUENCE</scope>
    <source>
        <strain evidence="1">BE73</strain>
    </source>
</reference>